<dbReference type="EMBL" id="VDCQ01000008">
    <property type="protein sequence ID" value="TNJ66882.1"/>
    <property type="molecule type" value="Genomic_DNA"/>
</dbReference>
<protein>
    <submittedName>
        <fullName evidence="2">Uncharacterized protein</fullName>
    </submittedName>
</protein>
<sequence>MDRSKAILALLAVNMLVVLYIGYTINSAIRSHDNKTGSELRGLQQQVQLLESQIVNGISRELTAQADKVERLDYTLTGADLAQKKAKVGLQVALKEVSSSAVIAVSVRRDGQVQPLEAVLEHQGGMQYGTELELSLEHNYELTVWERSGAGQKQLNAETRRLPLLDDVYRNRVAKASTGAGISNDRLNADFSFLLKDLEIPGTELEKALLRIRKGGAVYDEIDVTRHAAPRSGRYAEIEDHYKVARASGQIDNSVTLEQFARDNSFDPDRHVSTAKAGETSPYAQYSLFYTIEFAKDYPELKLTRDSAGQLSFEWVLRFKDGYEHLN</sequence>
<reference evidence="2 3" key="1">
    <citation type="submission" date="2019-05" db="EMBL/GenBank/DDBJ databases">
        <title>We sequenced the genome of Paenibacillus hemerocallicola KCTC 33185 for further insight into its adaptation and study the phylogeny of Paenibacillus.</title>
        <authorList>
            <person name="Narsing Rao M.P."/>
        </authorList>
    </citation>
    <scope>NUCLEOTIDE SEQUENCE [LARGE SCALE GENOMIC DNA]</scope>
    <source>
        <strain evidence="2 3">KCTC 33185</strain>
    </source>
</reference>
<proteinExistence type="predicted"/>
<gene>
    <name evidence="2" type="ORF">FE784_08405</name>
</gene>
<evidence type="ECO:0000313" key="2">
    <source>
        <dbReference type="EMBL" id="TNJ66882.1"/>
    </source>
</evidence>
<keyword evidence="1" id="KW-0812">Transmembrane</keyword>
<name>A0A5C4TDE8_9BACL</name>
<keyword evidence="1" id="KW-0472">Membrane</keyword>
<keyword evidence="3" id="KW-1185">Reference proteome</keyword>
<dbReference type="Proteomes" id="UP000307943">
    <property type="component" value="Unassembled WGS sequence"/>
</dbReference>
<accession>A0A5C4TDE8</accession>
<feature type="transmembrane region" description="Helical" evidence="1">
    <location>
        <begin position="6"/>
        <end position="25"/>
    </location>
</feature>
<dbReference type="RefSeq" id="WP_139601685.1">
    <property type="nucleotide sequence ID" value="NZ_VDCQ01000008.1"/>
</dbReference>
<dbReference type="AlphaFoldDB" id="A0A5C4TDE8"/>
<evidence type="ECO:0000256" key="1">
    <source>
        <dbReference type="SAM" id="Phobius"/>
    </source>
</evidence>
<comment type="caution">
    <text evidence="2">The sequence shown here is derived from an EMBL/GenBank/DDBJ whole genome shotgun (WGS) entry which is preliminary data.</text>
</comment>
<dbReference type="OrthoDB" id="2676643at2"/>
<evidence type="ECO:0000313" key="3">
    <source>
        <dbReference type="Proteomes" id="UP000307943"/>
    </source>
</evidence>
<organism evidence="2 3">
    <name type="scientific">Paenibacillus hemerocallicola</name>
    <dbReference type="NCBI Taxonomy" id="1172614"/>
    <lineage>
        <taxon>Bacteria</taxon>
        <taxon>Bacillati</taxon>
        <taxon>Bacillota</taxon>
        <taxon>Bacilli</taxon>
        <taxon>Bacillales</taxon>
        <taxon>Paenibacillaceae</taxon>
        <taxon>Paenibacillus</taxon>
    </lineage>
</organism>
<keyword evidence="1" id="KW-1133">Transmembrane helix</keyword>